<feature type="region of interest" description="Disordered" evidence="1">
    <location>
        <begin position="1"/>
        <end position="23"/>
    </location>
</feature>
<gene>
    <name evidence="2" type="ORF">pf16_174</name>
</gene>
<accession>A0A1S5R3W0</accession>
<reference evidence="2 3" key="1">
    <citation type="submission" date="2016-03" db="EMBL/GenBank/DDBJ databases">
        <title>Characterisation of pf16 and phiPMW: Two novel phages infecting Pseudomonas putida PpG1.</title>
        <authorList>
            <person name="Magill D.J."/>
            <person name="Krylov V.N."/>
            <person name="Shaburova O.V."/>
            <person name="Allen C.C.R."/>
            <person name="McGrath J.W."/>
            <person name="Quinn J.P."/>
            <person name="Kulakov L.A."/>
        </authorList>
    </citation>
    <scope>NUCLEOTIDE SEQUENCE [LARGE SCALE GENOMIC DNA]</scope>
</reference>
<sequence length="53" mass="5913">MITEAQIRNIATRATHASKSSNFDERQHIIENAIREAILQDRAPIPEPNAGCL</sequence>
<dbReference type="Proteomes" id="UP000225821">
    <property type="component" value="Segment"/>
</dbReference>
<keyword evidence="3" id="KW-1185">Reference proteome</keyword>
<proteinExistence type="predicted"/>
<organism evidence="2 3">
    <name type="scientific">Pseudomonas phage pf16</name>
    <dbReference type="NCBI Taxonomy" id="1815630"/>
    <lineage>
        <taxon>Viruses</taxon>
        <taxon>Duplodnaviria</taxon>
        <taxon>Heunggongvirae</taxon>
        <taxon>Uroviricota</taxon>
        <taxon>Caudoviricetes</taxon>
        <taxon>Chakrabartyvirus</taxon>
        <taxon>Chakrabartyvirus pf16</taxon>
    </lineage>
</organism>
<protein>
    <submittedName>
        <fullName evidence="2">Uncharacterized protein</fullName>
    </submittedName>
</protein>
<name>A0A1S5R3W0_9CAUD</name>
<evidence type="ECO:0000313" key="2">
    <source>
        <dbReference type="EMBL" id="AND75097.1"/>
    </source>
</evidence>
<evidence type="ECO:0000313" key="3">
    <source>
        <dbReference type="Proteomes" id="UP000225821"/>
    </source>
</evidence>
<evidence type="ECO:0000256" key="1">
    <source>
        <dbReference type="SAM" id="MobiDB-lite"/>
    </source>
</evidence>
<dbReference type="EMBL" id="KU873925">
    <property type="protein sequence ID" value="AND75097.1"/>
    <property type="molecule type" value="Genomic_DNA"/>
</dbReference>